<dbReference type="EMBL" id="MDYP01000006">
    <property type="protein sequence ID" value="OQE09543.1"/>
    <property type="molecule type" value="Genomic_DNA"/>
</dbReference>
<evidence type="ECO:0000259" key="2">
    <source>
        <dbReference type="PROSITE" id="PS50181"/>
    </source>
</evidence>
<comment type="caution">
    <text evidence="3">The sequence shown here is derived from an EMBL/GenBank/DDBJ whole genome shotgun (WGS) entry which is preliminary data.</text>
</comment>
<dbReference type="STRING" id="29845.A0A1V6S7G3"/>
<proteinExistence type="predicted"/>
<dbReference type="PROSITE" id="PS50181">
    <property type="entry name" value="FBOX"/>
    <property type="match status" value="1"/>
</dbReference>
<protein>
    <recommendedName>
        <fullName evidence="2">F-box domain-containing protein</fullName>
    </recommendedName>
</protein>
<evidence type="ECO:0000313" key="4">
    <source>
        <dbReference type="Proteomes" id="UP000191518"/>
    </source>
</evidence>
<feature type="domain" description="F-box" evidence="2">
    <location>
        <begin position="62"/>
        <end position="109"/>
    </location>
</feature>
<feature type="region of interest" description="Disordered" evidence="1">
    <location>
        <begin position="236"/>
        <end position="260"/>
    </location>
</feature>
<dbReference type="OrthoDB" id="2687876at2759"/>
<keyword evidence="4" id="KW-1185">Reference proteome</keyword>
<gene>
    <name evidence="3" type="ORF">PENVUL_c006G03986</name>
</gene>
<dbReference type="InterPro" id="IPR001810">
    <property type="entry name" value="F-box_dom"/>
</dbReference>
<reference evidence="4" key="1">
    <citation type="journal article" date="2017" name="Nat. Microbiol.">
        <title>Global analysis of biosynthetic gene clusters reveals vast potential of secondary metabolite production in Penicillium species.</title>
        <authorList>
            <person name="Nielsen J.C."/>
            <person name="Grijseels S."/>
            <person name="Prigent S."/>
            <person name="Ji B."/>
            <person name="Dainat J."/>
            <person name="Nielsen K.F."/>
            <person name="Frisvad J.C."/>
            <person name="Workman M."/>
            <person name="Nielsen J."/>
        </authorList>
    </citation>
    <scope>NUCLEOTIDE SEQUENCE [LARGE SCALE GENOMIC DNA]</scope>
    <source>
        <strain evidence="4">IBT 29486</strain>
    </source>
</reference>
<organism evidence="3 4">
    <name type="scientific">Penicillium vulpinum</name>
    <dbReference type="NCBI Taxonomy" id="29845"/>
    <lineage>
        <taxon>Eukaryota</taxon>
        <taxon>Fungi</taxon>
        <taxon>Dikarya</taxon>
        <taxon>Ascomycota</taxon>
        <taxon>Pezizomycotina</taxon>
        <taxon>Eurotiomycetes</taxon>
        <taxon>Eurotiomycetidae</taxon>
        <taxon>Eurotiales</taxon>
        <taxon>Aspergillaceae</taxon>
        <taxon>Penicillium</taxon>
    </lineage>
</organism>
<evidence type="ECO:0000313" key="3">
    <source>
        <dbReference type="EMBL" id="OQE09543.1"/>
    </source>
</evidence>
<evidence type="ECO:0000256" key="1">
    <source>
        <dbReference type="SAM" id="MobiDB-lite"/>
    </source>
</evidence>
<name>A0A1V6S7G3_9EURO</name>
<dbReference type="Pfam" id="PF00646">
    <property type="entry name" value="F-box"/>
    <property type="match status" value="1"/>
</dbReference>
<feature type="compositionally biased region" description="Acidic residues" evidence="1">
    <location>
        <begin position="245"/>
        <end position="255"/>
    </location>
</feature>
<accession>A0A1V6S7G3</accession>
<dbReference type="Proteomes" id="UP000191518">
    <property type="component" value="Unassembled WGS sequence"/>
</dbReference>
<sequence length="401" mass="45411">MNIILDPEQLSWGQAYANNCEPTKLLERLAKYPHIPTREANSFEGVPLPEAIIFEEEGTTDLGTLRCLPNEVVDMIVNKLDVPSAISLSYVNRTANVFVQNSSFSFLRRWTPGLPKILEETQIHKNWSICELKDAIRRETCMSCGDPAVQLFLPTMERICHACTHDNTAYWCLPIEQAGLIFALDLPDIIDFRTIYLSRLSLNGQGFGDLGAWVVPVKAVLARALEVYGSRKAIKRAAEDNSSSSDEDADADVEEGIPNNDEFVVENQNDIYRAASLTINTSPRYSPDLPDSLEPQSYRHDVVCWAPVVPHGNTRTPLQMCRGCTAMLTHPRIRDISDSHMKMMGLDPEIDALERGYQIYRRTFRMRSETEMIQHVRTECLGGWILLYAECLNEGLPWSWE</sequence>
<dbReference type="AlphaFoldDB" id="A0A1V6S7G3"/>